<keyword evidence="13" id="KW-1185">Reference proteome</keyword>
<feature type="region of interest" description="Disordered" evidence="11">
    <location>
        <begin position="1"/>
        <end position="31"/>
    </location>
</feature>
<comment type="function">
    <text evidence="8">Non-catalytic component of the H/ACA small nucleolar ribonucleoprotein (H/ACA snoRNP), which catalyzes pseudouridylation of rRNA and is required for ribosome biogenesis. This involves the isomerization of uridine such that the ribose is subsequently attached to C5, instead of the normal N1. Pseudouridine ('psi') residues may serve to stabilize the conformation of rRNAs. The H/ACA snoRNP complex also mediates pseudouridylation of other types of RNAs. The H/ACA snoRNP complex mediates pseudouridylation at position 93 in U2 snRNA.</text>
</comment>
<comment type="similarity">
    <text evidence="7 10">Belongs to the GAR1 family.</text>
</comment>
<evidence type="ECO:0000256" key="3">
    <source>
        <dbReference type="ARBA" id="ARBA00022552"/>
    </source>
</evidence>
<comment type="subcellular location">
    <subcellularLocation>
        <location evidence="1 10">Nucleus</location>
        <location evidence="1 10">Nucleolus</location>
    </subcellularLocation>
</comment>
<keyword evidence="4 10" id="KW-0694">RNA-binding</keyword>
<evidence type="ECO:0000313" key="13">
    <source>
        <dbReference type="Proteomes" id="UP001150904"/>
    </source>
</evidence>
<evidence type="ECO:0000256" key="7">
    <source>
        <dbReference type="ARBA" id="ARBA00038293"/>
    </source>
</evidence>
<organism evidence="12 13">
    <name type="scientific">Penicillium cinerascens</name>
    <dbReference type="NCBI Taxonomy" id="70096"/>
    <lineage>
        <taxon>Eukaryota</taxon>
        <taxon>Fungi</taxon>
        <taxon>Dikarya</taxon>
        <taxon>Ascomycota</taxon>
        <taxon>Pezizomycotina</taxon>
        <taxon>Eurotiomycetes</taxon>
        <taxon>Eurotiomycetidae</taxon>
        <taxon>Eurotiales</taxon>
        <taxon>Aspergillaceae</taxon>
        <taxon>Penicillium</taxon>
    </lineage>
</organism>
<evidence type="ECO:0000256" key="2">
    <source>
        <dbReference type="ARBA" id="ARBA00022517"/>
    </source>
</evidence>
<dbReference type="EMBL" id="JAPQKR010000016">
    <property type="protein sequence ID" value="KAJ5190417.1"/>
    <property type="molecule type" value="Genomic_DNA"/>
</dbReference>
<dbReference type="RefSeq" id="XP_058303357.1">
    <property type="nucleotide sequence ID" value="XM_058456458.1"/>
</dbReference>
<dbReference type="GO" id="GO:0034513">
    <property type="term" value="F:box H/ACA snoRNA binding"/>
    <property type="evidence" value="ECO:0007669"/>
    <property type="project" value="TreeGrafter"/>
</dbReference>
<dbReference type="InterPro" id="IPR038664">
    <property type="entry name" value="Gar1/Naf1_Cbf5-bd_sf"/>
</dbReference>
<evidence type="ECO:0000256" key="1">
    <source>
        <dbReference type="ARBA" id="ARBA00004604"/>
    </source>
</evidence>
<dbReference type="PANTHER" id="PTHR23237:SF6">
    <property type="entry name" value="H_ACA RIBONUCLEOPROTEIN COMPLEX SUBUNIT 1"/>
    <property type="match status" value="1"/>
</dbReference>
<comment type="function">
    <text evidence="10">Required for ribosome biogenesis. Part of a complex which catalyzes pseudouridylation of rRNA. This involves the isomerization of uridine such that the ribose is subsequently attached to C5, instead of the normal N1. Pseudouridine ("psi") residues may serve to stabilize the conformation of rRNAs.</text>
</comment>
<evidence type="ECO:0000256" key="6">
    <source>
        <dbReference type="ARBA" id="ARBA00023274"/>
    </source>
</evidence>
<dbReference type="AlphaFoldDB" id="A0A9W9M7Y5"/>
<dbReference type="GO" id="GO:0031429">
    <property type="term" value="C:box H/ACA snoRNP complex"/>
    <property type="evidence" value="ECO:0007669"/>
    <property type="project" value="TreeGrafter"/>
</dbReference>
<dbReference type="Gene3D" id="2.40.10.230">
    <property type="entry name" value="Probable tRNA pseudouridine synthase domain"/>
    <property type="match status" value="1"/>
</dbReference>
<dbReference type="GeneID" id="83183759"/>
<accession>A0A9W9M7Y5</accession>
<reference evidence="12" key="2">
    <citation type="journal article" date="2023" name="IMA Fungus">
        <title>Comparative genomic study of the Penicillium genus elucidates a diverse pangenome and 15 lateral gene transfer events.</title>
        <authorList>
            <person name="Petersen C."/>
            <person name="Sorensen T."/>
            <person name="Nielsen M.R."/>
            <person name="Sondergaard T.E."/>
            <person name="Sorensen J.L."/>
            <person name="Fitzpatrick D.A."/>
            <person name="Frisvad J.C."/>
            <person name="Nielsen K.L."/>
        </authorList>
    </citation>
    <scope>NUCLEOTIDE SEQUENCE</scope>
    <source>
        <strain evidence="12">IBT 15544</strain>
    </source>
</reference>
<comment type="subunit">
    <text evidence="9 10">Component of the small nucleolar ribonucleoprotein particles containing H/ACA-type snoRNAs (H/ACA snoRNPs).</text>
</comment>
<gene>
    <name evidence="12" type="ORF">N7498_009402</name>
</gene>
<evidence type="ECO:0000256" key="9">
    <source>
        <dbReference type="ARBA" id="ARBA00062786"/>
    </source>
</evidence>
<sequence length="215" mass="21386">MSFRGRGNATGANRGGFGSRGGRGGYQTQSFGPPAQVFEMGTVMHSCEGEMVCESINPKIPYFNAPIYLENKTPIGKVDEVLGPINQVYFTVKPQEGIVATSFKTGDKVFIGGDKLLPLEKFLPKPAAPAGAKPKRAGGARGGRGGAPRGRGGFGGRGGGGFGGRGGAPRGRGGFGGGGFGGRGGGRGGSGGFSRGGGGGFGGRGARGGGFRGRG</sequence>
<keyword evidence="3 10" id="KW-0698">rRNA processing</keyword>
<evidence type="ECO:0000256" key="8">
    <source>
        <dbReference type="ARBA" id="ARBA00053712"/>
    </source>
</evidence>
<dbReference type="InterPro" id="IPR007504">
    <property type="entry name" value="H/ACA_rnp_Gar1/Naf1"/>
</dbReference>
<keyword evidence="5 10" id="KW-0539">Nucleus</keyword>
<feature type="compositionally biased region" description="Gly residues" evidence="11">
    <location>
        <begin position="139"/>
        <end position="215"/>
    </location>
</feature>
<evidence type="ECO:0000256" key="11">
    <source>
        <dbReference type="SAM" id="MobiDB-lite"/>
    </source>
</evidence>
<dbReference type="GO" id="GO:0000454">
    <property type="term" value="P:snoRNA guided rRNA pseudouridine synthesis"/>
    <property type="evidence" value="ECO:0007669"/>
    <property type="project" value="TreeGrafter"/>
</dbReference>
<feature type="compositionally biased region" description="Gly residues" evidence="11">
    <location>
        <begin position="13"/>
        <end position="25"/>
    </location>
</feature>
<protein>
    <recommendedName>
        <fullName evidence="10">H/ACA ribonucleoprotein complex subunit</fullName>
    </recommendedName>
</protein>
<dbReference type="Proteomes" id="UP001150904">
    <property type="component" value="Unassembled WGS sequence"/>
</dbReference>
<comment type="caution">
    <text evidence="12">The sequence shown here is derived from an EMBL/GenBank/DDBJ whole genome shotgun (WGS) entry which is preliminary data.</text>
</comment>
<feature type="compositionally biased region" description="Low complexity" evidence="11">
    <location>
        <begin position="1"/>
        <end position="12"/>
    </location>
</feature>
<dbReference type="OrthoDB" id="2187159at2759"/>
<evidence type="ECO:0000313" key="12">
    <source>
        <dbReference type="EMBL" id="KAJ5190417.1"/>
    </source>
</evidence>
<evidence type="ECO:0000256" key="10">
    <source>
        <dbReference type="RuleBase" id="RU364004"/>
    </source>
</evidence>
<keyword evidence="6 10" id="KW-0687">Ribonucleoprotein</keyword>
<evidence type="ECO:0000256" key="4">
    <source>
        <dbReference type="ARBA" id="ARBA00022884"/>
    </source>
</evidence>
<dbReference type="PANTHER" id="PTHR23237">
    <property type="entry name" value="NUCLEOLAR PROTEIN FAMILY A MEMBER 1 SNORNP PROTEIN GAR1"/>
    <property type="match status" value="1"/>
</dbReference>
<reference evidence="12" key="1">
    <citation type="submission" date="2022-12" db="EMBL/GenBank/DDBJ databases">
        <authorList>
            <person name="Petersen C."/>
        </authorList>
    </citation>
    <scope>NUCLEOTIDE SEQUENCE</scope>
    <source>
        <strain evidence="12">IBT 15544</strain>
    </source>
</reference>
<dbReference type="InterPro" id="IPR009000">
    <property type="entry name" value="Transl_B-barrel_sf"/>
</dbReference>
<dbReference type="Pfam" id="PF04410">
    <property type="entry name" value="Gar1"/>
    <property type="match status" value="1"/>
</dbReference>
<dbReference type="SUPFAM" id="SSF50447">
    <property type="entry name" value="Translation proteins"/>
    <property type="match status" value="1"/>
</dbReference>
<evidence type="ECO:0000256" key="5">
    <source>
        <dbReference type="ARBA" id="ARBA00023242"/>
    </source>
</evidence>
<proteinExistence type="inferred from homology"/>
<name>A0A9W9M7Y5_9EURO</name>
<dbReference type="FunFam" id="2.40.10.230:FF:000001">
    <property type="entry name" value="H/ACA ribonucleoprotein complex subunit"/>
    <property type="match status" value="1"/>
</dbReference>
<feature type="region of interest" description="Disordered" evidence="11">
    <location>
        <begin position="125"/>
        <end position="215"/>
    </location>
</feature>
<keyword evidence="2 10" id="KW-0690">Ribosome biogenesis</keyword>